<dbReference type="EMBL" id="CP036281">
    <property type="protein sequence ID" value="QDU79035.1"/>
    <property type="molecule type" value="Genomic_DNA"/>
</dbReference>
<proteinExistence type="predicted"/>
<evidence type="ECO:0000313" key="3">
    <source>
        <dbReference type="Proteomes" id="UP000317178"/>
    </source>
</evidence>
<dbReference type="OrthoDB" id="279507at2"/>
<feature type="domain" description="SET" evidence="1">
    <location>
        <begin position="7"/>
        <end position="110"/>
    </location>
</feature>
<keyword evidence="3" id="KW-1185">Reference proteome</keyword>
<dbReference type="Proteomes" id="UP000317178">
    <property type="component" value="Chromosome"/>
</dbReference>
<name>A0A518CII1_9PLAN</name>
<dbReference type="InterPro" id="IPR009207">
    <property type="entry name" value="SET7_MeTrfase"/>
</dbReference>
<dbReference type="KEGG" id="plon:Pla110_07390"/>
<dbReference type="AlphaFoldDB" id="A0A518CII1"/>
<dbReference type="SUPFAM" id="SSF82199">
    <property type="entry name" value="SET domain"/>
    <property type="match status" value="1"/>
</dbReference>
<dbReference type="InterPro" id="IPR001214">
    <property type="entry name" value="SET_dom"/>
</dbReference>
<dbReference type="PROSITE" id="PS50280">
    <property type="entry name" value="SET"/>
    <property type="match status" value="1"/>
</dbReference>
<reference evidence="2 3" key="1">
    <citation type="submission" date="2019-02" db="EMBL/GenBank/DDBJ databases">
        <title>Deep-cultivation of Planctomycetes and their phenomic and genomic characterization uncovers novel biology.</title>
        <authorList>
            <person name="Wiegand S."/>
            <person name="Jogler M."/>
            <person name="Boedeker C."/>
            <person name="Pinto D."/>
            <person name="Vollmers J."/>
            <person name="Rivas-Marin E."/>
            <person name="Kohn T."/>
            <person name="Peeters S.H."/>
            <person name="Heuer A."/>
            <person name="Rast P."/>
            <person name="Oberbeckmann S."/>
            <person name="Bunk B."/>
            <person name="Jeske O."/>
            <person name="Meyerdierks A."/>
            <person name="Storesund J.E."/>
            <person name="Kallscheuer N."/>
            <person name="Luecker S."/>
            <person name="Lage O.M."/>
            <person name="Pohl T."/>
            <person name="Merkel B.J."/>
            <person name="Hornburger P."/>
            <person name="Mueller R.-W."/>
            <person name="Bruemmer F."/>
            <person name="Labrenz M."/>
            <person name="Spormann A.M."/>
            <person name="Op den Camp H."/>
            <person name="Overmann J."/>
            <person name="Amann R."/>
            <person name="Jetten M.S.M."/>
            <person name="Mascher T."/>
            <person name="Medema M.H."/>
            <person name="Devos D.P."/>
            <person name="Kaster A.-K."/>
            <person name="Ovreas L."/>
            <person name="Rohde M."/>
            <person name="Galperin M.Y."/>
            <person name="Jogler C."/>
        </authorList>
    </citation>
    <scope>NUCLEOTIDE SEQUENCE [LARGE SCALE GENOMIC DNA]</scope>
    <source>
        <strain evidence="2 3">Pla110</strain>
    </source>
</reference>
<dbReference type="InterPro" id="IPR046341">
    <property type="entry name" value="SET_dom_sf"/>
</dbReference>
<dbReference type="Pfam" id="PF00856">
    <property type="entry name" value="SET"/>
    <property type="match status" value="1"/>
</dbReference>
<sequence length="124" mass="14176">MSFKQSEWVKVKKVKGKGRGIFARKFIPEGTVIEKVPVLVMQAEDTYGTFIEDYVFEWGKDTVALALGYGSLYNHSYKANCRYEDVGRQSKAYIAERDIEKGEEVTINYNGSPNDKTRMAFDVK</sequence>
<dbReference type="Gene3D" id="2.170.270.10">
    <property type="entry name" value="SET domain"/>
    <property type="match status" value="1"/>
</dbReference>
<dbReference type="PIRSF" id="PIRSF022536">
    <property type="entry name" value="A612L_SET"/>
    <property type="match status" value="1"/>
</dbReference>
<dbReference type="GO" id="GO:0062122">
    <property type="term" value="F:histone H3K37 methyltransferase activity"/>
    <property type="evidence" value="ECO:0007669"/>
    <property type="project" value="InterPro"/>
</dbReference>
<accession>A0A518CII1</accession>
<organism evidence="2 3">
    <name type="scientific">Polystyrenella longa</name>
    <dbReference type="NCBI Taxonomy" id="2528007"/>
    <lineage>
        <taxon>Bacteria</taxon>
        <taxon>Pseudomonadati</taxon>
        <taxon>Planctomycetota</taxon>
        <taxon>Planctomycetia</taxon>
        <taxon>Planctomycetales</taxon>
        <taxon>Planctomycetaceae</taxon>
        <taxon>Polystyrenella</taxon>
    </lineage>
</organism>
<evidence type="ECO:0000259" key="1">
    <source>
        <dbReference type="PROSITE" id="PS50280"/>
    </source>
</evidence>
<evidence type="ECO:0000313" key="2">
    <source>
        <dbReference type="EMBL" id="QDU79035.1"/>
    </source>
</evidence>
<gene>
    <name evidence="2" type="ORF">Pla110_07390</name>
</gene>
<protein>
    <submittedName>
        <fullName evidence="2">SET domain protein</fullName>
    </submittedName>
</protein>
<dbReference type="SMART" id="SM00317">
    <property type="entry name" value="SET"/>
    <property type="match status" value="1"/>
</dbReference>
<dbReference type="RefSeq" id="WP_144993333.1">
    <property type="nucleotide sequence ID" value="NZ_CP036281.1"/>
</dbReference>